<feature type="binding site" evidence="10">
    <location>
        <position position="81"/>
    </location>
    <ligand>
        <name>Mg(2+)</name>
        <dbReference type="ChEBI" id="CHEBI:18420"/>
        <label>1</label>
        <note>catalytic</note>
    </ligand>
</feature>
<evidence type="ECO:0000256" key="8">
    <source>
        <dbReference type="ARBA" id="ARBA00049158"/>
    </source>
</evidence>
<dbReference type="PANTHER" id="PTHR20854">
    <property type="entry name" value="INOSITOL MONOPHOSPHATASE"/>
    <property type="match status" value="1"/>
</dbReference>
<feature type="compositionally biased region" description="Low complexity" evidence="12">
    <location>
        <begin position="283"/>
        <end position="293"/>
    </location>
</feature>
<keyword evidence="7 10" id="KW-0460">Magnesium</keyword>
<dbReference type="KEGG" id="rmar:GBA65_08415"/>
<evidence type="ECO:0000256" key="10">
    <source>
        <dbReference type="PIRSR" id="PIRSR600760-2"/>
    </source>
</evidence>
<dbReference type="PANTHER" id="PTHR20854:SF4">
    <property type="entry name" value="INOSITOL-1-MONOPHOSPHATASE-RELATED"/>
    <property type="match status" value="1"/>
</dbReference>
<dbReference type="SUPFAM" id="SSF56655">
    <property type="entry name" value="Carbohydrate phosphatase"/>
    <property type="match status" value="1"/>
</dbReference>
<dbReference type="FunFam" id="3.40.190.80:FF:000002">
    <property type="entry name" value="Inositol-1-monophosphatase"/>
    <property type="match status" value="1"/>
</dbReference>
<feature type="binding site" evidence="10">
    <location>
        <position position="84"/>
    </location>
    <ligand>
        <name>Mg(2+)</name>
        <dbReference type="ChEBI" id="CHEBI:18420"/>
        <label>1</label>
        <note>catalytic</note>
    </ligand>
</feature>
<evidence type="ECO:0000256" key="5">
    <source>
        <dbReference type="ARBA" id="ARBA00022723"/>
    </source>
</evidence>
<evidence type="ECO:0000313" key="13">
    <source>
        <dbReference type="EMBL" id="QIN78541.1"/>
    </source>
</evidence>
<evidence type="ECO:0000256" key="3">
    <source>
        <dbReference type="ARBA" id="ARBA00004970"/>
    </source>
</evidence>
<dbReference type="GO" id="GO:0046872">
    <property type="term" value="F:metal ion binding"/>
    <property type="evidence" value="ECO:0007669"/>
    <property type="project" value="UniProtKB-KW"/>
</dbReference>
<evidence type="ECO:0000313" key="14">
    <source>
        <dbReference type="Proteomes" id="UP000502706"/>
    </source>
</evidence>
<reference evidence="13 14" key="1">
    <citation type="submission" date="2019-10" db="EMBL/GenBank/DDBJ databases">
        <title>Rubrobacter sp nov SCSIO 52915 isolated from a deep-sea sediment in the South China Sea.</title>
        <authorList>
            <person name="Chen R.W."/>
        </authorList>
    </citation>
    <scope>NUCLEOTIDE SEQUENCE [LARGE SCALE GENOMIC DNA]</scope>
    <source>
        <strain evidence="13 14">SCSIO 52915</strain>
    </source>
</reference>
<organism evidence="13 14">
    <name type="scientific">Rubrobacter marinus</name>
    <dbReference type="NCBI Taxonomy" id="2653852"/>
    <lineage>
        <taxon>Bacteria</taxon>
        <taxon>Bacillati</taxon>
        <taxon>Actinomycetota</taxon>
        <taxon>Rubrobacteria</taxon>
        <taxon>Rubrobacterales</taxon>
        <taxon>Rubrobacteraceae</taxon>
        <taxon>Rubrobacter</taxon>
    </lineage>
</organism>
<accession>A0A6G8PWE6</accession>
<evidence type="ECO:0000256" key="2">
    <source>
        <dbReference type="ARBA" id="ARBA00001946"/>
    </source>
</evidence>
<dbReference type="PROSITE" id="PS00629">
    <property type="entry name" value="IMP_1"/>
    <property type="match status" value="1"/>
</dbReference>
<evidence type="ECO:0000256" key="4">
    <source>
        <dbReference type="ARBA" id="ARBA00009759"/>
    </source>
</evidence>
<keyword evidence="5 10" id="KW-0479">Metal-binding</keyword>
<dbReference type="InterPro" id="IPR033942">
    <property type="entry name" value="IMPase"/>
</dbReference>
<keyword evidence="6 11" id="KW-0378">Hydrolase</keyword>
<comment type="cofactor">
    <cofactor evidence="2 10 11">
        <name>Mg(2+)</name>
        <dbReference type="ChEBI" id="CHEBI:18420"/>
    </cofactor>
</comment>
<dbReference type="FunFam" id="3.30.540.10:FF:000003">
    <property type="entry name" value="Inositol-1-monophosphatase"/>
    <property type="match status" value="1"/>
</dbReference>
<feature type="binding site" evidence="10">
    <location>
        <position position="83"/>
    </location>
    <ligand>
        <name>Mg(2+)</name>
        <dbReference type="ChEBI" id="CHEBI:18420"/>
        <label>1</label>
        <note>catalytic</note>
    </ligand>
</feature>
<dbReference type="InterPro" id="IPR020550">
    <property type="entry name" value="Inositol_monophosphatase_CS"/>
</dbReference>
<dbReference type="InterPro" id="IPR000760">
    <property type="entry name" value="Inositol_monophosphatase-like"/>
</dbReference>
<dbReference type="Pfam" id="PF00459">
    <property type="entry name" value="Inositol_P"/>
    <property type="match status" value="1"/>
</dbReference>
<comment type="catalytic activity">
    <reaction evidence="8">
        <text>L-histidinol phosphate + H2O = L-histidinol + phosphate</text>
        <dbReference type="Rhea" id="RHEA:14465"/>
        <dbReference type="ChEBI" id="CHEBI:15377"/>
        <dbReference type="ChEBI" id="CHEBI:43474"/>
        <dbReference type="ChEBI" id="CHEBI:57699"/>
        <dbReference type="ChEBI" id="CHEBI:57980"/>
        <dbReference type="EC" id="3.1.3.15"/>
    </reaction>
</comment>
<dbReference type="GO" id="GO:0006020">
    <property type="term" value="P:inositol metabolic process"/>
    <property type="evidence" value="ECO:0007669"/>
    <property type="project" value="TreeGrafter"/>
</dbReference>
<feature type="binding site" evidence="10">
    <location>
        <position position="65"/>
    </location>
    <ligand>
        <name>Mg(2+)</name>
        <dbReference type="ChEBI" id="CHEBI:18420"/>
        <label>1</label>
        <note>catalytic</note>
    </ligand>
</feature>
<dbReference type="Gene3D" id="3.40.190.80">
    <property type="match status" value="1"/>
</dbReference>
<dbReference type="PROSITE" id="PS00630">
    <property type="entry name" value="IMP_2"/>
    <property type="match status" value="1"/>
</dbReference>
<dbReference type="GO" id="GO:0007165">
    <property type="term" value="P:signal transduction"/>
    <property type="evidence" value="ECO:0007669"/>
    <property type="project" value="TreeGrafter"/>
</dbReference>
<dbReference type="PRINTS" id="PR00377">
    <property type="entry name" value="IMPHPHTASES"/>
</dbReference>
<dbReference type="InterPro" id="IPR020583">
    <property type="entry name" value="Inositol_monoP_metal-BS"/>
</dbReference>
<dbReference type="AlphaFoldDB" id="A0A6G8PWE6"/>
<evidence type="ECO:0000256" key="12">
    <source>
        <dbReference type="SAM" id="MobiDB-lite"/>
    </source>
</evidence>
<evidence type="ECO:0000256" key="9">
    <source>
        <dbReference type="ARBA" id="ARBA00053547"/>
    </source>
</evidence>
<dbReference type="EMBL" id="CP045121">
    <property type="protein sequence ID" value="QIN78541.1"/>
    <property type="molecule type" value="Genomic_DNA"/>
</dbReference>
<evidence type="ECO:0000256" key="1">
    <source>
        <dbReference type="ARBA" id="ARBA00001033"/>
    </source>
</evidence>
<evidence type="ECO:0000256" key="7">
    <source>
        <dbReference type="ARBA" id="ARBA00022842"/>
    </source>
</evidence>
<comment type="function">
    <text evidence="9">Catalyzes the dephosphorylation of histidinol-phosphate to histidinol, the direct precursor of histidine.</text>
</comment>
<dbReference type="CDD" id="cd01639">
    <property type="entry name" value="IMPase"/>
    <property type="match status" value="1"/>
</dbReference>
<keyword evidence="14" id="KW-1185">Reference proteome</keyword>
<protein>
    <recommendedName>
        <fullName evidence="11">Inositol-1-monophosphatase</fullName>
        <ecNumber evidence="11">3.1.3.25</ecNumber>
    </recommendedName>
</protein>
<dbReference type="Gene3D" id="3.30.540.10">
    <property type="entry name" value="Fructose-1,6-Bisphosphatase, subunit A, domain 1"/>
    <property type="match status" value="1"/>
</dbReference>
<evidence type="ECO:0000256" key="6">
    <source>
        <dbReference type="ARBA" id="ARBA00022801"/>
    </source>
</evidence>
<gene>
    <name evidence="13" type="ORF">GBA65_08415</name>
</gene>
<feature type="binding site" evidence="10">
    <location>
        <position position="208"/>
    </location>
    <ligand>
        <name>Mg(2+)</name>
        <dbReference type="ChEBI" id="CHEBI:18420"/>
        <label>1</label>
        <note>catalytic</note>
    </ligand>
</feature>
<dbReference type="EC" id="3.1.3.25" evidence="11"/>
<comment type="pathway">
    <text evidence="3">Amino-acid biosynthesis; L-histidine biosynthesis; L-histidine from 5-phospho-alpha-D-ribose 1-diphosphate: step 8/9.</text>
</comment>
<dbReference type="GO" id="GO:0004401">
    <property type="term" value="F:histidinol-phosphatase activity"/>
    <property type="evidence" value="ECO:0007669"/>
    <property type="project" value="UniProtKB-EC"/>
</dbReference>
<dbReference type="RefSeq" id="WP_166396222.1">
    <property type="nucleotide sequence ID" value="NZ_CP045121.1"/>
</dbReference>
<name>A0A6G8PWE6_9ACTN</name>
<dbReference type="Proteomes" id="UP000502706">
    <property type="component" value="Chromosome"/>
</dbReference>
<sequence length="293" mass="31010">MARELEVAVAAATAAGEILRSNFGREQVVRYKGEVDVVTEVDEQAERKIGGMLREAFPEYGMLAEEGGAREGGGEHRWIVDPLDGTSNFAHGLPVFCVSIALERAGEVVLGVVHDPMREEIFVAERGGGATLDGRPIRVSETDELIRALLVTGLPYDRDAMPAALDLLSRFAVLTQGLRGLGSAALDVCYVAAGRVDGYYERGVRPWDVAAGALILEEAGGTVTNFRGEKLDLQGLEIVASNTALHPSIVDVTGADPAEDLLGLPAPSFPRRVGPPPAPDPTAPNSTAPKHPS</sequence>
<proteinExistence type="inferred from homology"/>
<dbReference type="GO" id="GO:0046854">
    <property type="term" value="P:phosphatidylinositol phosphate biosynthetic process"/>
    <property type="evidence" value="ECO:0007669"/>
    <property type="project" value="InterPro"/>
</dbReference>
<feature type="region of interest" description="Disordered" evidence="12">
    <location>
        <begin position="261"/>
        <end position="293"/>
    </location>
</feature>
<evidence type="ECO:0000256" key="11">
    <source>
        <dbReference type="RuleBase" id="RU364068"/>
    </source>
</evidence>
<comment type="catalytic activity">
    <reaction evidence="1 11">
        <text>a myo-inositol phosphate + H2O = myo-inositol + phosphate</text>
        <dbReference type="Rhea" id="RHEA:24056"/>
        <dbReference type="ChEBI" id="CHEBI:15377"/>
        <dbReference type="ChEBI" id="CHEBI:17268"/>
        <dbReference type="ChEBI" id="CHEBI:43474"/>
        <dbReference type="ChEBI" id="CHEBI:84139"/>
        <dbReference type="EC" id="3.1.3.25"/>
    </reaction>
</comment>
<dbReference type="GO" id="GO:0008934">
    <property type="term" value="F:inositol monophosphate 1-phosphatase activity"/>
    <property type="evidence" value="ECO:0007669"/>
    <property type="project" value="InterPro"/>
</dbReference>
<feature type="compositionally biased region" description="Pro residues" evidence="12">
    <location>
        <begin position="273"/>
        <end position="282"/>
    </location>
</feature>
<comment type="similarity">
    <text evidence="4 11">Belongs to the inositol monophosphatase superfamily.</text>
</comment>